<evidence type="ECO:0000259" key="5">
    <source>
        <dbReference type="PROSITE" id="PS51233"/>
    </source>
</evidence>
<protein>
    <submittedName>
        <fullName evidence="6">Sea star footprint protein 1</fullName>
    </submittedName>
</protein>
<dbReference type="InterPro" id="IPR001846">
    <property type="entry name" value="VWF_type-D"/>
</dbReference>
<feature type="disulfide bond" evidence="3">
    <location>
        <begin position="52"/>
        <end position="61"/>
    </location>
</feature>
<keyword evidence="3" id="KW-0245">EGF-like domain</keyword>
<organism evidence="6 7">
    <name type="scientific">Stichopus japonicus</name>
    <name type="common">Sea cucumber</name>
    <dbReference type="NCBI Taxonomy" id="307972"/>
    <lineage>
        <taxon>Eukaryota</taxon>
        <taxon>Metazoa</taxon>
        <taxon>Echinodermata</taxon>
        <taxon>Eleutherozoa</taxon>
        <taxon>Echinozoa</taxon>
        <taxon>Holothuroidea</taxon>
        <taxon>Aspidochirotacea</taxon>
        <taxon>Aspidochirotida</taxon>
        <taxon>Stichopodidae</taxon>
        <taxon>Apostichopus</taxon>
    </lineage>
</organism>
<name>A0A2G8JQE4_STIJA</name>
<evidence type="ECO:0000313" key="6">
    <source>
        <dbReference type="EMBL" id="PIK37976.1"/>
    </source>
</evidence>
<dbReference type="PROSITE" id="PS50026">
    <property type="entry name" value="EGF_3"/>
    <property type="match status" value="1"/>
</dbReference>
<dbReference type="PROSITE" id="PS00022">
    <property type="entry name" value="EGF_1"/>
    <property type="match status" value="1"/>
</dbReference>
<dbReference type="PROSITE" id="PS51233">
    <property type="entry name" value="VWFD"/>
    <property type="match status" value="1"/>
</dbReference>
<proteinExistence type="predicted"/>
<dbReference type="PANTHER" id="PTHR11339:SF373">
    <property type="entry name" value="VWFD DOMAIN-CONTAINING PROTEIN"/>
    <property type="match status" value="1"/>
</dbReference>
<dbReference type="InterPro" id="IPR000742">
    <property type="entry name" value="EGF"/>
</dbReference>
<reference evidence="6 7" key="1">
    <citation type="journal article" date="2017" name="PLoS Biol.">
        <title>The sea cucumber genome provides insights into morphological evolution and visceral regeneration.</title>
        <authorList>
            <person name="Zhang X."/>
            <person name="Sun L."/>
            <person name="Yuan J."/>
            <person name="Sun Y."/>
            <person name="Gao Y."/>
            <person name="Zhang L."/>
            <person name="Li S."/>
            <person name="Dai H."/>
            <person name="Hamel J.F."/>
            <person name="Liu C."/>
            <person name="Yu Y."/>
            <person name="Liu S."/>
            <person name="Lin W."/>
            <person name="Guo K."/>
            <person name="Jin S."/>
            <person name="Xu P."/>
            <person name="Storey K.B."/>
            <person name="Huan P."/>
            <person name="Zhang T."/>
            <person name="Zhou Y."/>
            <person name="Zhang J."/>
            <person name="Lin C."/>
            <person name="Li X."/>
            <person name="Xing L."/>
            <person name="Huo D."/>
            <person name="Sun M."/>
            <person name="Wang L."/>
            <person name="Mercier A."/>
            <person name="Li F."/>
            <person name="Yang H."/>
            <person name="Xiang J."/>
        </authorList>
    </citation>
    <scope>NUCLEOTIDE SEQUENCE [LARGE SCALE GENOMIC DNA]</scope>
    <source>
        <strain evidence="6">Shaxun</strain>
        <tissue evidence="6">Muscle</tissue>
    </source>
</reference>
<dbReference type="SUPFAM" id="SSF49785">
    <property type="entry name" value="Galactose-binding domain-like"/>
    <property type="match status" value="1"/>
</dbReference>
<dbReference type="InterPro" id="IPR008979">
    <property type="entry name" value="Galactose-bd-like_sf"/>
</dbReference>
<evidence type="ECO:0000259" key="4">
    <source>
        <dbReference type="PROSITE" id="PS50026"/>
    </source>
</evidence>
<evidence type="ECO:0000256" key="2">
    <source>
        <dbReference type="ARBA" id="ARBA00023180"/>
    </source>
</evidence>
<dbReference type="SMART" id="SM00216">
    <property type="entry name" value="VWD"/>
    <property type="match status" value="1"/>
</dbReference>
<accession>A0A2G8JQE4</accession>
<feature type="domain" description="EGF-like" evidence="4">
    <location>
        <begin position="26"/>
        <end position="62"/>
    </location>
</feature>
<dbReference type="EMBL" id="MRZV01001422">
    <property type="protein sequence ID" value="PIK37976.1"/>
    <property type="molecule type" value="Genomic_DNA"/>
</dbReference>
<comment type="caution">
    <text evidence="6">The sequence shown here is derived from an EMBL/GenBank/DDBJ whole genome shotgun (WGS) entry which is preliminary data.</text>
</comment>
<keyword evidence="7" id="KW-1185">Reference proteome</keyword>
<keyword evidence="1 3" id="KW-1015">Disulfide bond</keyword>
<dbReference type="Pfam" id="PF00094">
    <property type="entry name" value="VWD"/>
    <property type="match status" value="1"/>
</dbReference>
<dbReference type="GO" id="GO:0031012">
    <property type="term" value="C:extracellular matrix"/>
    <property type="evidence" value="ECO:0007669"/>
    <property type="project" value="TreeGrafter"/>
</dbReference>
<dbReference type="Gene3D" id="2.60.120.260">
    <property type="entry name" value="Galactose-binding domain-like"/>
    <property type="match status" value="1"/>
</dbReference>
<dbReference type="InterPro" id="IPR050780">
    <property type="entry name" value="Mucin_vWF_Thrombospondin_sf"/>
</dbReference>
<dbReference type="STRING" id="307972.A0A2G8JQE4"/>
<keyword evidence="2" id="KW-0325">Glycoprotein</keyword>
<dbReference type="SMART" id="SM00181">
    <property type="entry name" value="EGF"/>
    <property type="match status" value="2"/>
</dbReference>
<evidence type="ECO:0000256" key="3">
    <source>
        <dbReference type="PROSITE-ProRule" id="PRU00076"/>
    </source>
</evidence>
<dbReference type="GO" id="GO:0005615">
    <property type="term" value="C:extracellular space"/>
    <property type="evidence" value="ECO:0007669"/>
    <property type="project" value="TreeGrafter"/>
</dbReference>
<gene>
    <name evidence="6" type="ORF">BSL78_25177</name>
</gene>
<evidence type="ECO:0000313" key="7">
    <source>
        <dbReference type="Proteomes" id="UP000230750"/>
    </source>
</evidence>
<evidence type="ECO:0000256" key="1">
    <source>
        <dbReference type="ARBA" id="ARBA00023157"/>
    </source>
</evidence>
<comment type="caution">
    <text evidence="3">Lacks conserved residue(s) required for the propagation of feature annotation.</text>
</comment>
<dbReference type="PANTHER" id="PTHR11339">
    <property type="entry name" value="EXTRACELLULAR MATRIX GLYCOPROTEIN RELATED"/>
    <property type="match status" value="1"/>
</dbReference>
<sequence length="650" mass="72127">MPCDAKVKAVCERGQNTHHVDLGVCDGNPCNFGNCIGFYNTVEEKADFQCICKSGHSGRFCENAQCNCFAWGDPHFGTCDGHEYDYHGLCKYVMAQDGCADASERTFQVVIDTVPFPKYPGTSRTLKVFLLMDWVDGSPMERITLDAGHSVSHNGKTLDGACTLTNGVEISYRDRKTLVKLRDGVAIRWDGSMRIDVDIEGEHMGKVCGMCGNFNGDKEDDIRDANGDGKVNQEDEDVFGNYWQWDKDCDAVPQIPPSIDDICAAASPEAQAMVSEMSELLNSALFEDCVAAVAPEEIERTIHNIKMEGCSTGEKLRVCEVLRSLQLVCERHEIYFCWDPQGECGAYKKLVFFKCISVMQKHDVAITTTKFSNTSLVQLTDHLFFCDRLLLNTWKNLRVHGLVGELGDNESYFCGEGAELQCGDSDDSVLERWIPNYDGPKCNEGYRRLQGKCVLPEACGCKITASNGEQFMLKPNNMRLDPMCVAEYSCSFNNELQVYTAASSIHGCHADADCFDGECICRPLYVGNGYECVYESDPNVDELEGTNLGVSCGGYVADSSITLNPPQTLRDPTTSAIAGRLCIEDDFFMPPEDEEFPYIQIDQGVGVPVRAIIIRGYFDIQCWPASVEVYYSSDAENWECSLTPTTALVR</sequence>
<dbReference type="OrthoDB" id="6262482at2759"/>
<feature type="domain" description="VWFD" evidence="5">
    <location>
        <begin position="66"/>
        <end position="250"/>
    </location>
</feature>
<dbReference type="AlphaFoldDB" id="A0A2G8JQE4"/>
<dbReference type="Proteomes" id="UP000230750">
    <property type="component" value="Unassembled WGS sequence"/>
</dbReference>